<gene>
    <name evidence="2" type="ORF">HEK616_42720</name>
</gene>
<accession>A0ABN6QZN1</accession>
<dbReference type="Proteomes" id="UP001059597">
    <property type="component" value="Chromosome"/>
</dbReference>
<evidence type="ECO:0000313" key="3">
    <source>
        <dbReference type="Proteomes" id="UP001059597"/>
    </source>
</evidence>
<organism evidence="2 3">
    <name type="scientific">Streptomyces nigrescens</name>
    <dbReference type="NCBI Taxonomy" id="1920"/>
    <lineage>
        <taxon>Bacteria</taxon>
        <taxon>Bacillati</taxon>
        <taxon>Actinomycetota</taxon>
        <taxon>Actinomycetes</taxon>
        <taxon>Kitasatosporales</taxon>
        <taxon>Streptomycetaceae</taxon>
        <taxon>Streptomyces</taxon>
    </lineage>
</organism>
<keyword evidence="1" id="KW-0812">Transmembrane</keyword>
<reference evidence="2" key="1">
    <citation type="submission" date="2022-06" db="EMBL/GenBank/DDBJ databases">
        <title>Complete genome sequence of Streptomyces nigrescens HEK616.</title>
        <authorList>
            <person name="Asamizu S."/>
            <person name="Onaka H."/>
        </authorList>
    </citation>
    <scope>NUCLEOTIDE SEQUENCE</scope>
    <source>
        <strain evidence="2">HEK616</strain>
    </source>
</reference>
<evidence type="ECO:0000256" key="1">
    <source>
        <dbReference type="SAM" id="Phobius"/>
    </source>
</evidence>
<dbReference type="EMBL" id="AP026073">
    <property type="protein sequence ID" value="BDM70785.1"/>
    <property type="molecule type" value="Genomic_DNA"/>
</dbReference>
<proteinExistence type="predicted"/>
<keyword evidence="1" id="KW-0472">Membrane</keyword>
<protein>
    <submittedName>
        <fullName evidence="2">Uncharacterized protein</fullName>
    </submittedName>
</protein>
<evidence type="ECO:0000313" key="2">
    <source>
        <dbReference type="EMBL" id="BDM70785.1"/>
    </source>
</evidence>
<keyword evidence="3" id="KW-1185">Reference proteome</keyword>
<name>A0ABN6QZN1_STRNI</name>
<sequence length="39" mass="4092">MRRHGAGGGVVSVERIVGLLVAASLVGLLLAGIKFRDRF</sequence>
<keyword evidence="1" id="KW-1133">Transmembrane helix</keyword>
<feature type="transmembrane region" description="Helical" evidence="1">
    <location>
        <begin position="16"/>
        <end position="33"/>
    </location>
</feature>